<evidence type="ECO:0000256" key="1">
    <source>
        <dbReference type="SAM" id="Phobius"/>
    </source>
</evidence>
<gene>
    <name evidence="2" type="ORF">E0495_03525</name>
</gene>
<keyword evidence="1" id="KW-0812">Transmembrane</keyword>
<accession>A0A6I6CF75</accession>
<organism evidence="2 3">
    <name type="scientific">Wolbachia pipientis</name>
    <dbReference type="NCBI Taxonomy" id="955"/>
    <lineage>
        <taxon>Bacteria</taxon>
        <taxon>Pseudomonadati</taxon>
        <taxon>Pseudomonadota</taxon>
        <taxon>Alphaproteobacteria</taxon>
        <taxon>Rickettsiales</taxon>
        <taxon>Anaplasmataceae</taxon>
        <taxon>Wolbachieae</taxon>
        <taxon>Wolbachia</taxon>
    </lineage>
</organism>
<evidence type="ECO:0000313" key="3">
    <source>
        <dbReference type="Proteomes" id="UP000422744"/>
    </source>
</evidence>
<sequence>MISNIIRSIVKYLMRKIIKYISIIGIACLVLLFFISNVETRVKTQEEQLFLAVEDGNAQEV</sequence>
<reference evidence="2 3" key="1">
    <citation type="submission" date="2019-03" db="EMBL/GenBank/DDBJ databases">
        <title>Wolbachia endosymbiont of Haematobia irritans wIrr.</title>
        <authorList>
            <person name="Parry R.H."/>
            <person name="Asgari S."/>
        </authorList>
    </citation>
    <scope>NUCLEOTIDE SEQUENCE [LARGE SCALE GENOMIC DNA]</scope>
    <source>
        <strain evidence="3">wIrr</strain>
    </source>
</reference>
<feature type="transmembrane region" description="Helical" evidence="1">
    <location>
        <begin position="20"/>
        <end position="38"/>
    </location>
</feature>
<keyword evidence="1" id="KW-1133">Transmembrane helix</keyword>
<dbReference type="AlphaFoldDB" id="A0A6I6CF75"/>
<evidence type="ECO:0000313" key="2">
    <source>
        <dbReference type="EMBL" id="QGT16317.1"/>
    </source>
</evidence>
<keyword evidence="1" id="KW-0472">Membrane</keyword>
<proteinExistence type="predicted"/>
<name>A0A6I6CF75_WOLPI</name>
<protein>
    <submittedName>
        <fullName evidence="2">Uncharacterized protein</fullName>
    </submittedName>
</protein>
<dbReference type="Proteomes" id="UP000422744">
    <property type="component" value="Chromosome"/>
</dbReference>
<dbReference type="EMBL" id="CP037426">
    <property type="protein sequence ID" value="QGT16317.1"/>
    <property type="molecule type" value="Genomic_DNA"/>
</dbReference>